<accession>A0A1J8RDF6</accession>
<feature type="compositionally biased region" description="Basic and acidic residues" evidence="12">
    <location>
        <begin position="546"/>
        <end position="556"/>
    </location>
</feature>
<keyword evidence="6 11" id="KW-0255">Endonuclease</keyword>
<comment type="caution">
    <text evidence="15">The sequence shown here is derived from an EMBL/GenBank/DDBJ whole genome shotgun (WGS) entry which is preliminary data.</text>
</comment>
<keyword evidence="5" id="KW-0677">Repeat</keyword>
<dbReference type="GO" id="GO:0004519">
    <property type="term" value="F:endonuclease activity"/>
    <property type="evidence" value="ECO:0007669"/>
    <property type="project" value="UniProtKB-KW"/>
</dbReference>
<dbReference type="PROSITE" id="PS52044">
    <property type="entry name" value="VLRF1"/>
    <property type="match status" value="1"/>
</dbReference>
<evidence type="ECO:0000256" key="3">
    <source>
        <dbReference type="ARBA" id="ARBA00022490"/>
    </source>
</evidence>
<dbReference type="GO" id="GO:0036503">
    <property type="term" value="P:ERAD pathway"/>
    <property type="evidence" value="ECO:0007669"/>
    <property type="project" value="TreeGrafter"/>
</dbReference>
<feature type="region of interest" description="Disordered" evidence="12">
    <location>
        <begin position="209"/>
        <end position="232"/>
    </location>
</feature>
<comment type="domain">
    <text evidence="11">The VLRF1 domain mediates binding to the 60S ribosomal subunit.</text>
</comment>
<feature type="domain" description="VLRF1" evidence="14">
    <location>
        <begin position="184"/>
        <end position="351"/>
    </location>
</feature>
<evidence type="ECO:0000256" key="4">
    <source>
        <dbReference type="ARBA" id="ARBA00022722"/>
    </source>
</evidence>
<proteinExistence type="inferred from homology"/>
<evidence type="ECO:0000313" key="16">
    <source>
        <dbReference type="Proteomes" id="UP000183567"/>
    </source>
</evidence>
<keyword evidence="3 11" id="KW-0963">Cytoplasm</keyword>
<keyword evidence="8" id="KW-0040">ANK repeat</keyword>
<feature type="region of interest" description="Disordered" evidence="12">
    <location>
        <begin position="806"/>
        <end position="833"/>
    </location>
</feature>
<evidence type="ECO:0000256" key="8">
    <source>
        <dbReference type="ARBA" id="ARBA00023043"/>
    </source>
</evidence>
<dbReference type="STRING" id="180088.A0A1J8RDF6"/>
<evidence type="ECO:0000256" key="11">
    <source>
        <dbReference type="PROSITE-ProRule" id="PRU01389"/>
    </source>
</evidence>
<dbReference type="InterPro" id="IPR013087">
    <property type="entry name" value="Znf_C2H2_type"/>
</dbReference>
<dbReference type="PANTHER" id="PTHR16036:SF2">
    <property type="entry name" value="TRNA ENDONUCLEASE ANKZF1"/>
    <property type="match status" value="1"/>
</dbReference>
<feature type="region of interest" description="Disordered" evidence="12">
    <location>
        <begin position="474"/>
        <end position="508"/>
    </location>
</feature>
<dbReference type="InterPro" id="IPR047139">
    <property type="entry name" value="ANKZ1/VMS1"/>
</dbReference>
<dbReference type="Pfam" id="PF18826">
    <property type="entry name" value="bVLRF1"/>
    <property type="match status" value="1"/>
</dbReference>
<dbReference type="Proteomes" id="UP000183567">
    <property type="component" value="Unassembled WGS sequence"/>
</dbReference>
<evidence type="ECO:0000256" key="2">
    <source>
        <dbReference type="ARBA" id="ARBA00009262"/>
    </source>
</evidence>
<keyword evidence="16" id="KW-1185">Reference proteome</keyword>
<dbReference type="InterPro" id="IPR041175">
    <property type="entry name" value="VLRF1/Vms1"/>
</dbReference>
<dbReference type="PROSITE" id="PS00028">
    <property type="entry name" value="ZINC_FINGER_C2H2_1"/>
    <property type="match status" value="1"/>
</dbReference>
<dbReference type="EMBL" id="LVVM01000890">
    <property type="protein sequence ID" value="OJA19778.1"/>
    <property type="molecule type" value="Genomic_DNA"/>
</dbReference>
<evidence type="ECO:0000313" key="15">
    <source>
        <dbReference type="EMBL" id="OJA19778.1"/>
    </source>
</evidence>
<dbReference type="GO" id="GO:0008270">
    <property type="term" value="F:zinc ion binding"/>
    <property type="evidence" value="ECO:0007669"/>
    <property type="project" value="UniProtKB-KW"/>
</dbReference>
<evidence type="ECO:0000256" key="9">
    <source>
        <dbReference type="ARBA" id="ARBA00023054"/>
    </source>
</evidence>
<feature type="compositionally biased region" description="Basic and acidic residues" evidence="12">
    <location>
        <begin position="564"/>
        <end position="599"/>
    </location>
</feature>
<feature type="region of interest" description="Disordered" evidence="12">
    <location>
        <begin position="544"/>
        <end position="616"/>
    </location>
</feature>
<feature type="region of interest" description="Disordered" evidence="12">
    <location>
        <begin position="123"/>
        <end position="142"/>
    </location>
</feature>
<dbReference type="GO" id="GO:0005737">
    <property type="term" value="C:cytoplasm"/>
    <property type="evidence" value="ECO:0007669"/>
    <property type="project" value="UniProtKB-SubCell"/>
</dbReference>
<evidence type="ECO:0000256" key="12">
    <source>
        <dbReference type="SAM" id="MobiDB-lite"/>
    </source>
</evidence>
<dbReference type="AlphaFoldDB" id="A0A1J8RDF6"/>
<evidence type="ECO:0000256" key="7">
    <source>
        <dbReference type="ARBA" id="ARBA00022801"/>
    </source>
</evidence>
<keyword evidence="4 11" id="KW-0540">Nuclease</keyword>
<evidence type="ECO:0000259" key="14">
    <source>
        <dbReference type="PROSITE" id="PS52044"/>
    </source>
</evidence>
<dbReference type="PANTHER" id="PTHR16036">
    <property type="entry name" value="ANKYRIN REPEAT AND ZINC FINGER DOMAIN-CONTAINING PROTEIN 1"/>
    <property type="match status" value="1"/>
</dbReference>
<comment type="similarity">
    <text evidence="2 11">Belongs to the ANKZF1/VMS1 family.</text>
</comment>
<keyword evidence="7 11" id="KW-0378">Hydrolase</keyword>
<dbReference type="PROSITE" id="PS50157">
    <property type="entry name" value="ZINC_FINGER_C2H2_2"/>
    <property type="match status" value="1"/>
</dbReference>
<keyword evidence="9" id="KW-0175">Coiled coil</keyword>
<evidence type="ECO:0000256" key="5">
    <source>
        <dbReference type="ARBA" id="ARBA00022737"/>
    </source>
</evidence>
<protein>
    <submittedName>
        <fullName evidence="15">Uncharacterized protein</fullName>
    </submittedName>
</protein>
<keyword evidence="10" id="KW-0862">Zinc</keyword>
<evidence type="ECO:0000256" key="1">
    <source>
        <dbReference type="ARBA" id="ARBA00004496"/>
    </source>
</evidence>
<evidence type="ECO:0000256" key="10">
    <source>
        <dbReference type="PROSITE-ProRule" id="PRU00042"/>
    </source>
</evidence>
<keyword evidence="10" id="KW-0863">Zinc-finger</keyword>
<sequence length="863" mass="97113">MTQRFHVFSLPSELLETLTPRNLISRPPPRVPSPVQPGPLAPNNARACNICLGETFSDVDEQRSHFRSDWHRYNVKIRLRGGSPVTEPAFAQLVDGLEDSLSGSASSDESSDDSDAVQALVSKIKRTSRSPSPSEERQTPLTAITWFHSPPSTQIGVYRMLFPIDTPATSYLAELKSMQDRVGGGRKWAMFMVAGGHFAGAVVQVSRPEEEQDLQASSAKAKKKPPKPKPETTILKHKTFHRYTTRRKQGGSQSVNDNSKGAAISAGAMLRRYGEQALRDDIRNLLQDWAEEIQDCERIWLRASVSNKRIFLDYEGCVINKGDDRLRTFPFPTRRPTQSELSRCLLELTQVKTSHLTEEALRAQDEAFLASLPKPKVIPSAAPAPEKTKLQRLTKEEEAYREKWSRLLDMISKGRSEPLKSFWEREGASLGGVDVLIPEWTGDRRASLLQVAAQSGQEDITRWLLYELHADPSVPVPSSGARQDEDVANESDASDAPPPQSAGSRRTAYDLARTRAVRDVFRQCAGDHPDWWDWFGAARVPSTFSKKKEEARDEKKKQRRKGLKEKMREREAREREREGKRSDIEDEQMEAKPEPRHQDPMAPRKLGGLSGAVDGVMGLTPEMRAKVERERRARAAEARLKTLTGSSRVHATKDALKAHVDLSHLSRLDISCPIRDCEQEFSRASQLESHFKVNHKDLIARHVTRTFEQLVPTAPPVLRVVTPPPPLPSQRELHRWHLAAPTILLPPRHQSCSPLVPVEPTSRKWRRLEVPDADDGNDNPVIPLDDLIHPMFPLRARKEINLRVQRKSPGSLSEHLQRLSCPQSMPHPLPSDDRVPRTIGFSIFMQKFEKLAEDGVVDGPGHA</sequence>
<feature type="domain" description="C2H2-type" evidence="13">
    <location>
        <begin position="670"/>
        <end position="695"/>
    </location>
</feature>
<dbReference type="GO" id="GO:0016787">
    <property type="term" value="F:hydrolase activity"/>
    <property type="evidence" value="ECO:0007669"/>
    <property type="project" value="UniProtKB-KW"/>
</dbReference>
<organism evidence="15 16">
    <name type="scientific">Rhizopogon vesiculosus</name>
    <dbReference type="NCBI Taxonomy" id="180088"/>
    <lineage>
        <taxon>Eukaryota</taxon>
        <taxon>Fungi</taxon>
        <taxon>Dikarya</taxon>
        <taxon>Basidiomycota</taxon>
        <taxon>Agaricomycotina</taxon>
        <taxon>Agaricomycetes</taxon>
        <taxon>Agaricomycetidae</taxon>
        <taxon>Boletales</taxon>
        <taxon>Suillineae</taxon>
        <taxon>Rhizopogonaceae</taxon>
        <taxon>Rhizopogon</taxon>
    </lineage>
</organism>
<keyword evidence="10" id="KW-0479">Metal-binding</keyword>
<evidence type="ECO:0000256" key="6">
    <source>
        <dbReference type="ARBA" id="ARBA00022759"/>
    </source>
</evidence>
<gene>
    <name evidence="15" type="ORF">AZE42_03993</name>
</gene>
<reference evidence="15 16" key="1">
    <citation type="submission" date="2016-03" db="EMBL/GenBank/DDBJ databases">
        <title>Comparative genomics of the ectomycorrhizal sister species Rhizopogon vinicolor and Rhizopogon vesiculosus (Basidiomycota: Boletales) reveals a divergence of the mating type B locus.</title>
        <authorList>
            <person name="Mujic A.B."/>
            <person name="Kuo A."/>
            <person name="Tritt A."/>
            <person name="Lipzen A."/>
            <person name="Chen C."/>
            <person name="Johnson J."/>
            <person name="Sharma A."/>
            <person name="Barry K."/>
            <person name="Grigoriev I.V."/>
            <person name="Spatafora J.W."/>
        </authorList>
    </citation>
    <scope>NUCLEOTIDE SEQUENCE [LARGE SCALE GENOMIC DNA]</scope>
    <source>
        <strain evidence="15 16">AM-OR11-056</strain>
    </source>
</reference>
<name>A0A1J8RDF6_9AGAM</name>
<dbReference type="OrthoDB" id="429841at2759"/>
<feature type="active site" evidence="11">
    <location>
        <position position="253"/>
    </location>
</feature>
<comment type="subcellular location">
    <subcellularLocation>
        <location evidence="1">Cytoplasm</location>
    </subcellularLocation>
</comment>
<evidence type="ECO:0000259" key="13">
    <source>
        <dbReference type="PROSITE" id="PS50157"/>
    </source>
</evidence>